<name>A0A2P2N9B1_RHIMU</name>
<reference evidence="1" key="1">
    <citation type="submission" date="2018-02" db="EMBL/GenBank/DDBJ databases">
        <title>Rhizophora mucronata_Transcriptome.</title>
        <authorList>
            <person name="Meera S.P."/>
            <person name="Sreeshan A."/>
            <person name="Augustine A."/>
        </authorList>
    </citation>
    <scope>NUCLEOTIDE SEQUENCE</scope>
    <source>
        <tissue evidence="1">Leaf</tissue>
    </source>
</reference>
<sequence length="33" mass="3930">MEELELLCLVTWIRLRANMETRYVASQTEEVVC</sequence>
<dbReference type="EMBL" id="GGEC01058574">
    <property type="protein sequence ID" value="MBX39058.1"/>
    <property type="molecule type" value="Transcribed_RNA"/>
</dbReference>
<organism evidence="1">
    <name type="scientific">Rhizophora mucronata</name>
    <name type="common">Asiatic mangrove</name>
    <dbReference type="NCBI Taxonomy" id="61149"/>
    <lineage>
        <taxon>Eukaryota</taxon>
        <taxon>Viridiplantae</taxon>
        <taxon>Streptophyta</taxon>
        <taxon>Embryophyta</taxon>
        <taxon>Tracheophyta</taxon>
        <taxon>Spermatophyta</taxon>
        <taxon>Magnoliopsida</taxon>
        <taxon>eudicotyledons</taxon>
        <taxon>Gunneridae</taxon>
        <taxon>Pentapetalae</taxon>
        <taxon>rosids</taxon>
        <taxon>fabids</taxon>
        <taxon>Malpighiales</taxon>
        <taxon>Rhizophoraceae</taxon>
        <taxon>Rhizophora</taxon>
    </lineage>
</organism>
<dbReference type="GO" id="GO:0008168">
    <property type="term" value="F:methyltransferase activity"/>
    <property type="evidence" value="ECO:0007669"/>
    <property type="project" value="UniProtKB-KW"/>
</dbReference>
<evidence type="ECO:0000313" key="1">
    <source>
        <dbReference type="EMBL" id="MBX39058.1"/>
    </source>
</evidence>
<keyword evidence="1" id="KW-0489">Methyltransferase</keyword>
<protein>
    <submittedName>
        <fullName evidence="1">Lysine-specific demethylase phf2</fullName>
    </submittedName>
</protein>
<dbReference type="AlphaFoldDB" id="A0A2P2N9B1"/>
<keyword evidence="1" id="KW-0808">Transferase</keyword>
<accession>A0A2P2N9B1</accession>
<proteinExistence type="predicted"/>
<dbReference type="GO" id="GO:0032259">
    <property type="term" value="P:methylation"/>
    <property type="evidence" value="ECO:0007669"/>
    <property type="project" value="UniProtKB-KW"/>
</dbReference>